<dbReference type="SUPFAM" id="SSF49785">
    <property type="entry name" value="Galactose-binding domain-like"/>
    <property type="match status" value="1"/>
</dbReference>
<gene>
    <name evidence="2" type="ORF">NEZAVI_LOCUS5561</name>
</gene>
<name>A0A9P0H423_NEZVI</name>
<proteinExistence type="predicted"/>
<reference evidence="2" key="1">
    <citation type="submission" date="2022-01" db="EMBL/GenBank/DDBJ databases">
        <authorList>
            <person name="King R."/>
        </authorList>
    </citation>
    <scope>NUCLEOTIDE SEQUENCE</scope>
</reference>
<dbReference type="Gene3D" id="2.60.120.260">
    <property type="entry name" value="Galactose-binding domain-like"/>
    <property type="match status" value="1"/>
</dbReference>
<dbReference type="InterPro" id="IPR008979">
    <property type="entry name" value="Galactose-bd-like_sf"/>
</dbReference>
<evidence type="ECO:0000313" key="3">
    <source>
        <dbReference type="Proteomes" id="UP001152798"/>
    </source>
</evidence>
<dbReference type="EMBL" id="OV725079">
    <property type="protein sequence ID" value="CAH1395251.1"/>
    <property type="molecule type" value="Genomic_DNA"/>
</dbReference>
<protein>
    <recommendedName>
        <fullName evidence="1">F5/8 type C domain-containing protein</fullName>
    </recommendedName>
</protein>
<evidence type="ECO:0000259" key="1">
    <source>
        <dbReference type="PROSITE" id="PS50022"/>
    </source>
</evidence>
<evidence type="ECO:0000313" key="2">
    <source>
        <dbReference type="EMBL" id="CAH1395251.1"/>
    </source>
</evidence>
<dbReference type="Pfam" id="PF00754">
    <property type="entry name" value="F5_F8_type_C"/>
    <property type="match status" value="1"/>
</dbReference>
<accession>A0A9P0H423</accession>
<organism evidence="2 3">
    <name type="scientific">Nezara viridula</name>
    <name type="common">Southern green stink bug</name>
    <name type="synonym">Cimex viridulus</name>
    <dbReference type="NCBI Taxonomy" id="85310"/>
    <lineage>
        <taxon>Eukaryota</taxon>
        <taxon>Metazoa</taxon>
        <taxon>Ecdysozoa</taxon>
        <taxon>Arthropoda</taxon>
        <taxon>Hexapoda</taxon>
        <taxon>Insecta</taxon>
        <taxon>Pterygota</taxon>
        <taxon>Neoptera</taxon>
        <taxon>Paraneoptera</taxon>
        <taxon>Hemiptera</taxon>
        <taxon>Heteroptera</taxon>
        <taxon>Panheteroptera</taxon>
        <taxon>Pentatomomorpha</taxon>
        <taxon>Pentatomoidea</taxon>
        <taxon>Pentatomidae</taxon>
        <taxon>Pentatominae</taxon>
        <taxon>Nezara</taxon>
    </lineage>
</organism>
<dbReference type="Proteomes" id="UP001152798">
    <property type="component" value="Chromosome 3"/>
</dbReference>
<dbReference type="PROSITE" id="PS50022">
    <property type="entry name" value="FA58C_3"/>
    <property type="match status" value="1"/>
</dbReference>
<dbReference type="InterPro" id="IPR000421">
    <property type="entry name" value="FA58C"/>
</dbReference>
<sequence>MGGAWCPKAQISSEVREYLEVDLGRDHLITKTETQGRFGNGQGQEYAESFLVEYWRDALGQWVVYKDSKGRQRDGPGRSLPAHDNREITSSLNSGRFRDPRGRTIFIVHLLSLSSGSRGRAQFEPEGSIPILPIAAYHSLRWSRSTRSRQINLNGIYPPSIWPASRTITSRNHKLTV</sequence>
<dbReference type="OrthoDB" id="6071166at2759"/>
<keyword evidence="3" id="KW-1185">Reference proteome</keyword>
<dbReference type="AlphaFoldDB" id="A0A9P0H423"/>
<feature type="domain" description="F5/8 type C" evidence="1">
    <location>
        <begin position="1"/>
        <end position="75"/>
    </location>
</feature>